<dbReference type="Gene3D" id="3.60.10.10">
    <property type="entry name" value="Endonuclease/exonuclease/phosphatase"/>
    <property type="match status" value="2"/>
</dbReference>
<dbReference type="PANTHER" id="PTHR11200:SF275">
    <property type="entry name" value="LD06095P"/>
    <property type="match status" value="1"/>
</dbReference>
<gene>
    <name evidence="2" type="ORF">CI109_100222</name>
</gene>
<dbReference type="EMBL" id="CP144051">
    <property type="protein sequence ID" value="WWD15798.1"/>
    <property type="molecule type" value="Genomic_DNA"/>
</dbReference>
<feature type="compositionally biased region" description="Polar residues" evidence="1">
    <location>
        <begin position="809"/>
        <end position="818"/>
    </location>
</feature>
<feature type="compositionally biased region" description="Polar residues" evidence="1">
    <location>
        <begin position="15"/>
        <end position="25"/>
    </location>
</feature>
<reference evidence="2" key="2">
    <citation type="submission" date="2024-01" db="EMBL/GenBank/DDBJ databases">
        <title>Comparative genomics of Cryptococcus and Kwoniella reveals pathogenesis evolution and contrasting modes of karyotype evolution via chromosome fusion or intercentromeric recombination.</title>
        <authorList>
            <person name="Coelho M.A."/>
            <person name="David-Palma M."/>
            <person name="Shea T."/>
            <person name="Bowers K."/>
            <person name="McGinley-Smith S."/>
            <person name="Mohammad A.W."/>
            <person name="Gnirke A."/>
            <person name="Yurkov A.M."/>
            <person name="Nowrousian M."/>
            <person name="Sun S."/>
            <person name="Cuomo C.A."/>
            <person name="Heitman J."/>
        </authorList>
    </citation>
    <scope>NUCLEOTIDE SEQUENCE</scope>
    <source>
        <strain evidence="2">CBS 12478</strain>
    </source>
</reference>
<dbReference type="InterPro" id="IPR046985">
    <property type="entry name" value="IP5"/>
</dbReference>
<proteinExistence type="predicted"/>
<dbReference type="GO" id="GO:0046856">
    <property type="term" value="P:phosphatidylinositol dephosphorylation"/>
    <property type="evidence" value="ECO:0007669"/>
    <property type="project" value="InterPro"/>
</dbReference>
<feature type="compositionally biased region" description="Polar residues" evidence="1">
    <location>
        <begin position="1143"/>
        <end position="1158"/>
    </location>
</feature>
<feature type="region of interest" description="Disordered" evidence="1">
    <location>
        <begin position="644"/>
        <end position="734"/>
    </location>
</feature>
<feature type="region of interest" description="Disordered" evidence="1">
    <location>
        <begin position="900"/>
        <end position="930"/>
    </location>
</feature>
<dbReference type="KEGG" id="ksn:43591534"/>
<feature type="compositionally biased region" description="Polar residues" evidence="1">
    <location>
        <begin position="50"/>
        <end position="59"/>
    </location>
</feature>
<feature type="region of interest" description="Disordered" evidence="1">
    <location>
        <begin position="1045"/>
        <end position="1101"/>
    </location>
</feature>
<feature type="region of interest" description="Disordered" evidence="1">
    <location>
        <begin position="313"/>
        <end position="432"/>
    </location>
</feature>
<feature type="compositionally biased region" description="Acidic residues" evidence="1">
    <location>
        <begin position="677"/>
        <end position="690"/>
    </location>
</feature>
<feature type="region of interest" description="Disordered" evidence="1">
    <location>
        <begin position="990"/>
        <end position="1033"/>
    </location>
</feature>
<dbReference type="InterPro" id="IPR036691">
    <property type="entry name" value="Endo/exonu/phosph_ase_sf"/>
</dbReference>
<dbReference type="GO" id="GO:0004439">
    <property type="term" value="F:phosphatidylinositol-4,5-bisphosphate 5-phosphatase activity"/>
    <property type="evidence" value="ECO:0007669"/>
    <property type="project" value="TreeGrafter"/>
</dbReference>
<feature type="compositionally biased region" description="Basic residues" evidence="1">
    <location>
        <begin position="781"/>
        <end position="798"/>
    </location>
</feature>
<dbReference type="InterPro" id="IPR000300">
    <property type="entry name" value="IPPc"/>
</dbReference>
<feature type="compositionally biased region" description="Polar residues" evidence="1">
    <location>
        <begin position="661"/>
        <end position="672"/>
    </location>
</feature>
<feature type="compositionally biased region" description="Basic and acidic residues" evidence="1">
    <location>
        <begin position="916"/>
        <end position="930"/>
    </location>
</feature>
<feature type="region of interest" description="Disordered" evidence="1">
    <location>
        <begin position="1"/>
        <end position="83"/>
    </location>
</feature>
<accession>A0A5M6BWQ5</accession>
<dbReference type="GeneID" id="43591534"/>
<feature type="compositionally biased region" description="Basic residues" evidence="1">
    <location>
        <begin position="1"/>
        <end position="14"/>
    </location>
</feature>
<dbReference type="Proteomes" id="UP000322225">
    <property type="component" value="Chromosome 1"/>
</dbReference>
<feature type="region of interest" description="Disordered" evidence="1">
    <location>
        <begin position="185"/>
        <end position="278"/>
    </location>
</feature>
<dbReference type="FunFam" id="3.60.10.10:FF:000106">
    <property type="entry name" value="Unplaced genomic scaffold supercont1.219, whole genome shotgun sequence"/>
    <property type="match status" value="1"/>
</dbReference>
<dbReference type="SUPFAM" id="SSF56219">
    <property type="entry name" value="DNase I-like"/>
    <property type="match status" value="1"/>
</dbReference>
<reference evidence="2" key="1">
    <citation type="submission" date="2017-08" db="EMBL/GenBank/DDBJ databases">
        <authorList>
            <person name="Cuomo C."/>
            <person name="Billmyre B."/>
            <person name="Heitman J."/>
        </authorList>
    </citation>
    <scope>NUCLEOTIDE SEQUENCE</scope>
    <source>
        <strain evidence="2">CBS 12478</strain>
    </source>
</reference>
<organism evidence="2 3">
    <name type="scientific">Kwoniella shandongensis</name>
    <dbReference type="NCBI Taxonomy" id="1734106"/>
    <lineage>
        <taxon>Eukaryota</taxon>
        <taxon>Fungi</taxon>
        <taxon>Dikarya</taxon>
        <taxon>Basidiomycota</taxon>
        <taxon>Agaricomycotina</taxon>
        <taxon>Tremellomycetes</taxon>
        <taxon>Tremellales</taxon>
        <taxon>Cryptococcaceae</taxon>
        <taxon>Kwoniella</taxon>
    </lineage>
</organism>
<evidence type="ECO:0000313" key="3">
    <source>
        <dbReference type="Proteomes" id="UP000322225"/>
    </source>
</evidence>
<dbReference type="PANTHER" id="PTHR11200">
    <property type="entry name" value="INOSITOL 5-PHOSPHATASE"/>
    <property type="match status" value="1"/>
</dbReference>
<feature type="compositionally biased region" description="Basic and acidic residues" evidence="1">
    <location>
        <begin position="1012"/>
        <end position="1025"/>
    </location>
</feature>
<sequence length="1371" mass="149228">MTRHNLFHFSRHIHSSTPPDVPTTNDYDDHAASSQDVSRVRTRLHALFTPESSGHTSASEGGPGPSSSRHLQLPHEDGVGEDGEAVLEGGEEVARSKTYPLFVGHHLGPNVVEPPKKPQREAIKVLVVTWNMGDALPKGDLSVLLGQVPPYQAPPPTDGVPQLSIENAHPYHIVVVAGQECPTPSGAPRGLGGGLIKGVTLRHKRELKEKEKQKEKEREKDQSDGAVEKDHDETRLGLKSPDVVGEAEYEDGELAKTGRTPSPMSPHSPFLHRHPQNSKGWSQMLDDYFCGPSPNNRFEGITSSLNSLSITSRDSPIFPKHPSHNFPSTQQPSLLRSASAPITPTNPIAIHKPVLGPSHLNLSPSPLARSSSSFDSNATSTSSSESGVGQDGANEDGVGTEEGVNGHDNDNEGPNLAASGRPKAESQPVKAKVERPEIVIPVDEAERTKGGNGSYVHVAKERLLGMYLSIYVYKGCEHLIQGIDKDFVTAGLAGGRVGNKGGIGVSLKLADHRFLFVNSHLAAHTGRQAARLANIAKIKSELRLDCFLPKDDPRAGAEDITERFDTTFWCGDLNFRLELSRLHADWLIEQKKYAELLMWDQLKLAMKDPKTNPFPGFEEGPIDFPCTFKYDVWKSVRTTNRELRRTMKRRKSSASAVAVDLSTSATVQQSLSHVPEGNDDSEELENDPNDESCLGNLPPTGSDDDSNGEDASMSRRSFESSRYTSTVGTDIGQEELDEITRENMNQRSHRAALETVIKEKTRHFLGLVKMDGILTPSSSHRGVRRRASVKRKTSVKRNRYPEEFDSQSRRTSMSSFVSDRNDQDDEDEAEPRPPRSSEANSRRILTSLERKYDSSGGTNASDDVILAAPVGQTDSVLTGTSPKNERQGLARRLTLLKRTASTKSVRDGGEEELEEGETRLEEDHREGVYDTSKKQRVPSWCDRVLWKAHVEPDPEPDDLDDHLTHHPSLDREKPFHRLSTAFANFGGHFKLPMGRTSSIEPSTADRTAVRFRQVDDNPSPRKGHPESPSGGEKQTADIYETLVASPSQSPGLDGGQQPPGGMIPSPRKASESPSRGRFGQPRYPITGSTYGTPPKLTTRSFSGSALGGGILSYSSSAQDKRGGGITFDNAALPAEERLKVTLAANTGSPRPRSNSDVLASTPKPEQGEFAGDGIRARRGKTIDSLAIATTGLGSAGADITSPASGSASASLRMNQSNLLSRRTRTLSSQYSPLSSHFLHPTSAHQGTSRLDALHPQSPIGQAHVLNASSLPLAAANGHGHGHGPLPMRDNDRNAFRRFLRDLPGWLHRSSTVAGERTSGIGNDHQGGGEEKRWRKGEVRCLHYGTIDDVGMRLLEGRSDHRPAIFAGAVYI</sequence>
<keyword evidence="3" id="KW-1185">Reference proteome</keyword>
<feature type="compositionally biased region" description="Polar residues" evidence="1">
    <location>
        <begin position="325"/>
        <end position="346"/>
    </location>
</feature>
<protein>
    <submittedName>
        <fullName evidence="2">Uncharacterized protein</fullName>
    </submittedName>
</protein>
<feature type="region of interest" description="Disordered" evidence="1">
    <location>
        <begin position="1143"/>
        <end position="1175"/>
    </location>
</feature>
<feature type="compositionally biased region" description="Basic and acidic residues" evidence="1">
    <location>
        <begin position="206"/>
        <end position="236"/>
    </location>
</feature>
<feature type="region of interest" description="Disordered" evidence="1">
    <location>
        <begin position="773"/>
        <end position="843"/>
    </location>
</feature>
<dbReference type="RefSeq" id="XP_031858367.1">
    <property type="nucleotide sequence ID" value="XM_032007366.1"/>
</dbReference>
<feature type="compositionally biased region" description="Polar residues" evidence="1">
    <location>
        <begin position="1086"/>
        <end position="1101"/>
    </location>
</feature>
<evidence type="ECO:0000256" key="1">
    <source>
        <dbReference type="SAM" id="MobiDB-lite"/>
    </source>
</evidence>
<name>A0A5M6BWQ5_9TREE</name>
<feature type="compositionally biased region" description="Basic and acidic residues" evidence="1">
    <location>
        <begin position="799"/>
        <end position="808"/>
    </location>
</feature>
<dbReference type="Pfam" id="PF22669">
    <property type="entry name" value="Exo_endo_phos2"/>
    <property type="match status" value="2"/>
</dbReference>
<feature type="compositionally biased region" description="Low complexity" evidence="1">
    <location>
        <begin position="362"/>
        <end position="386"/>
    </location>
</feature>
<evidence type="ECO:0000313" key="2">
    <source>
        <dbReference type="EMBL" id="WWD15798.1"/>
    </source>
</evidence>
<feature type="compositionally biased region" description="Polar residues" evidence="1">
    <location>
        <begin position="995"/>
        <end position="1005"/>
    </location>
</feature>
<dbReference type="SMART" id="SM00128">
    <property type="entry name" value="IPPc"/>
    <property type="match status" value="1"/>
</dbReference>
<dbReference type="OrthoDB" id="405996at2759"/>